<dbReference type="AlphaFoldDB" id="A0B7L0"/>
<keyword evidence="7 9" id="KW-0811">Translocation</keyword>
<feature type="transmembrane region" description="Helical" evidence="9">
    <location>
        <begin position="152"/>
        <end position="172"/>
    </location>
</feature>
<feature type="transmembrane region" description="Helical" evidence="9">
    <location>
        <begin position="126"/>
        <end position="145"/>
    </location>
</feature>
<dbReference type="InterPro" id="IPR022813">
    <property type="entry name" value="SecD/SecF_arch_bac"/>
</dbReference>
<dbReference type="SUPFAM" id="SSF82866">
    <property type="entry name" value="Multidrug efflux transporter AcrB transmembrane domain"/>
    <property type="match status" value="1"/>
</dbReference>
<comment type="subunit">
    <text evidence="9">Part of the protein translocation apparatus. Forms a complex with SecD.</text>
</comment>
<evidence type="ECO:0000256" key="7">
    <source>
        <dbReference type="ARBA" id="ARBA00023010"/>
    </source>
</evidence>
<proteinExistence type="inferred from homology"/>
<dbReference type="InterPro" id="IPR048634">
    <property type="entry name" value="SecD_SecF_C"/>
</dbReference>
<dbReference type="STRING" id="349307.Mthe_0896"/>
<dbReference type="GO" id="GO:0065002">
    <property type="term" value="P:intracellular protein transmembrane transport"/>
    <property type="evidence" value="ECO:0007669"/>
    <property type="project" value="UniProtKB-UniRule"/>
</dbReference>
<keyword evidence="5 9" id="KW-0653">Protein transport</keyword>
<keyword evidence="6 9" id="KW-1133">Transmembrane helix</keyword>
<feature type="transmembrane region" description="Helical" evidence="9">
    <location>
        <begin position="221"/>
        <end position="245"/>
    </location>
</feature>
<dbReference type="Gene3D" id="1.20.1640.10">
    <property type="entry name" value="Multidrug efflux transporter AcrB transmembrane domain"/>
    <property type="match status" value="1"/>
</dbReference>
<feature type="domain" description="Protein export membrane protein SecD/SecF C-terminal" evidence="10">
    <location>
        <begin position="100"/>
        <end position="285"/>
    </location>
</feature>
<sequence length="296" mass="32727">MDLEEFIRKIDRRQMIAVPAAVLALSIIILAATYFTTGSPVRMGIEFTGGTLITVPADEPESQVLDKLAGYDVTELRRVGSRYYIQLPSMKSEDYTGLARTVNEKFTDAEIRYIGPVYSKQLQRDAPRYLLMSFILMALVVFFVFRQPVISGIVVLCALADIIIAAGMMTAVGVKLSLGTVAALLMLIGYSVDTDILLTVRVLKRRGPVNEKVLGAMRTGLMMTSTTLSAVVVLILVSSIIYLVSPTFTKIDVISDISVVLFFGLLADMMNTWITNVQALRWYLQRNPKLARGGKR</sequence>
<organism evidence="11 12">
    <name type="scientific">Methanothrix thermoacetophila (strain DSM 6194 / JCM 14653 / NBRC 101360 / PT)</name>
    <name type="common">Methanosaeta thermophila</name>
    <dbReference type="NCBI Taxonomy" id="349307"/>
    <lineage>
        <taxon>Archaea</taxon>
        <taxon>Methanobacteriati</taxon>
        <taxon>Methanobacteriota</taxon>
        <taxon>Stenosarchaea group</taxon>
        <taxon>Methanomicrobia</taxon>
        <taxon>Methanotrichales</taxon>
        <taxon>Methanotrichaceae</taxon>
        <taxon>Methanothrix</taxon>
    </lineage>
</organism>
<accession>A0B7L0</accession>
<dbReference type="Proteomes" id="UP000000674">
    <property type="component" value="Chromosome"/>
</dbReference>
<dbReference type="RefSeq" id="WP_011696079.1">
    <property type="nucleotide sequence ID" value="NC_008553.1"/>
</dbReference>
<dbReference type="InterPro" id="IPR022646">
    <property type="entry name" value="SecD/SecF_CS"/>
</dbReference>
<evidence type="ECO:0000313" key="12">
    <source>
        <dbReference type="Proteomes" id="UP000000674"/>
    </source>
</evidence>
<dbReference type="EMBL" id="CP000477">
    <property type="protein sequence ID" value="ABK14684.1"/>
    <property type="molecule type" value="Genomic_DNA"/>
</dbReference>
<dbReference type="OrthoDB" id="85411at2157"/>
<feature type="transmembrane region" description="Helical" evidence="9">
    <location>
        <begin position="178"/>
        <end position="200"/>
    </location>
</feature>
<evidence type="ECO:0000256" key="9">
    <source>
        <dbReference type="HAMAP-Rule" id="MF_01464"/>
    </source>
</evidence>
<evidence type="ECO:0000256" key="6">
    <source>
        <dbReference type="ARBA" id="ARBA00022989"/>
    </source>
</evidence>
<reference evidence="11 12" key="1">
    <citation type="submission" date="2006-10" db="EMBL/GenBank/DDBJ databases">
        <title>Complete sequence of Methanosaeta thermophila PT.</title>
        <authorList>
            <consortium name="US DOE Joint Genome Institute"/>
            <person name="Copeland A."/>
            <person name="Lucas S."/>
            <person name="Lapidus A."/>
            <person name="Barry K."/>
            <person name="Detter J.C."/>
            <person name="Glavina del Rio T."/>
            <person name="Hammon N."/>
            <person name="Israni S."/>
            <person name="Pitluck S."/>
            <person name="Chain P."/>
            <person name="Malfatti S."/>
            <person name="Shin M."/>
            <person name="Vergez L."/>
            <person name="Schmutz J."/>
            <person name="Larimer F."/>
            <person name="Land M."/>
            <person name="Hauser L."/>
            <person name="Kyrpides N."/>
            <person name="Kim E."/>
            <person name="Smith K.S."/>
            <person name="Ingram-Smith C."/>
            <person name="Richardson P."/>
        </authorList>
    </citation>
    <scope>NUCLEOTIDE SEQUENCE [LARGE SCALE GENOMIC DNA]</scope>
    <source>
        <strain evidence="12">DSM 6194 / JCM 14653 / NBRC 101360 / PT</strain>
    </source>
</reference>
<dbReference type="HAMAP" id="MF_01464_A">
    <property type="entry name" value="SecF_A"/>
    <property type="match status" value="1"/>
</dbReference>
<dbReference type="InterPro" id="IPR024921">
    <property type="entry name" value="SecF_arc"/>
</dbReference>
<feature type="transmembrane region" description="Helical" evidence="9">
    <location>
        <begin position="257"/>
        <end position="284"/>
    </location>
</feature>
<dbReference type="Pfam" id="PF02355">
    <property type="entry name" value="SecD_SecF_C"/>
    <property type="match status" value="1"/>
</dbReference>
<comment type="function">
    <text evidence="9">Involved in protein export.</text>
</comment>
<keyword evidence="12" id="KW-1185">Reference proteome</keyword>
<evidence type="ECO:0000256" key="2">
    <source>
        <dbReference type="ARBA" id="ARBA00022448"/>
    </source>
</evidence>
<comment type="subcellular location">
    <subcellularLocation>
        <location evidence="1 9">Cell membrane</location>
        <topology evidence="1 9">Multi-pass membrane protein</topology>
    </subcellularLocation>
</comment>
<dbReference type="KEGG" id="mtp:Mthe_0896"/>
<dbReference type="Pfam" id="PF07549">
    <property type="entry name" value="Sec_GG"/>
    <property type="match status" value="1"/>
</dbReference>
<name>A0B7L0_METTP</name>
<evidence type="ECO:0000256" key="8">
    <source>
        <dbReference type="ARBA" id="ARBA00023136"/>
    </source>
</evidence>
<gene>
    <name evidence="9" type="primary">secF</name>
    <name evidence="11" type="ordered locus">Mthe_0896</name>
</gene>
<evidence type="ECO:0000313" key="11">
    <source>
        <dbReference type="EMBL" id="ABK14684.1"/>
    </source>
</evidence>
<evidence type="ECO:0000256" key="3">
    <source>
        <dbReference type="ARBA" id="ARBA00022475"/>
    </source>
</evidence>
<keyword evidence="2 9" id="KW-0813">Transport</keyword>
<evidence type="ECO:0000256" key="5">
    <source>
        <dbReference type="ARBA" id="ARBA00022927"/>
    </source>
</evidence>
<dbReference type="NCBIfam" id="NF006354">
    <property type="entry name" value="PRK08578.1-2"/>
    <property type="match status" value="1"/>
</dbReference>
<keyword evidence="8 9" id="KW-0472">Membrane</keyword>
<evidence type="ECO:0000259" key="10">
    <source>
        <dbReference type="Pfam" id="PF02355"/>
    </source>
</evidence>
<dbReference type="PANTHER" id="PTHR30081:SF8">
    <property type="entry name" value="PROTEIN TRANSLOCASE SUBUNIT SECF"/>
    <property type="match status" value="1"/>
</dbReference>
<keyword evidence="3 9" id="KW-1003">Cell membrane</keyword>
<evidence type="ECO:0000256" key="1">
    <source>
        <dbReference type="ARBA" id="ARBA00004651"/>
    </source>
</evidence>
<dbReference type="GeneID" id="4462360"/>
<dbReference type="PANTHER" id="PTHR30081">
    <property type="entry name" value="PROTEIN-EXPORT MEMBRANE PROTEIN SEC"/>
    <property type="match status" value="1"/>
</dbReference>
<dbReference type="GO" id="GO:0006605">
    <property type="term" value="P:protein targeting"/>
    <property type="evidence" value="ECO:0007669"/>
    <property type="project" value="UniProtKB-UniRule"/>
</dbReference>
<comment type="similarity">
    <text evidence="9">Belongs to the SecD/SecF family. SecF subfamily.</text>
</comment>
<keyword evidence="4 9" id="KW-0812">Transmembrane</keyword>
<dbReference type="HOGENOM" id="CLU_060478_0_0_2"/>
<evidence type="ECO:0000256" key="4">
    <source>
        <dbReference type="ARBA" id="ARBA00022692"/>
    </source>
</evidence>
<protein>
    <recommendedName>
        <fullName evidence="9">Protein-export membrane protein SecF</fullName>
    </recommendedName>
</protein>
<feature type="transmembrane region" description="Helical" evidence="9">
    <location>
        <begin position="16"/>
        <end position="35"/>
    </location>
</feature>
<dbReference type="GO" id="GO:0005886">
    <property type="term" value="C:plasma membrane"/>
    <property type="evidence" value="ECO:0007669"/>
    <property type="project" value="UniProtKB-SubCell"/>
</dbReference>